<evidence type="ECO:0000256" key="1">
    <source>
        <dbReference type="SAM" id="Phobius"/>
    </source>
</evidence>
<dbReference type="InterPro" id="IPR000326">
    <property type="entry name" value="PAP2/HPO"/>
</dbReference>
<organism evidence="3 4">
    <name type="scientific">Nibricoccus aquaticus</name>
    <dbReference type="NCBI Taxonomy" id="2576891"/>
    <lineage>
        <taxon>Bacteria</taxon>
        <taxon>Pseudomonadati</taxon>
        <taxon>Verrucomicrobiota</taxon>
        <taxon>Opitutia</taxon>
        <taxon>Opitutales</taxon>
        <taxon>Opitutaceae</taxon>
        <taxon>Nibricoccus</taxon>
    </lineage>
</organism>
<feature type="transmembrane region" description="Helical" evidence="1">
    <location>
        <begin position="140"/>
        <end position="158"/>
    </location>
</feature>
<keyword evidence="1" id="KW-0472">Membrane</keyword>
<keyword evidence="4" id="KW-1185">Reference proteome</keyword>
<dbReference type="Proteomes" id="UP000217265">
    <property type="component" value="Chromosome"/>
</dbReference>
<dbReference type="RefSeq" id="WP_096055990.1">
    <property type="nucleotide sequence ID" value="NZ_CP023344.1"/>
</dbReference>
<dbReference type="Gene3D" id="1.20.144.10">
    <property type="entry name" value="Phosphatidic acid phosphatase type 2/haloperoxidase"/>
    <property type="match status" value="1"/>
</dbReference>
<reference evidence="3 4" key="1">
    <citation type="submission" date="2017-09" db="EMBL/GenBank/DDBJ databases">
        <title>Complete genome sequence of Verrucomicrobial strain HZ-65, isolated from freshwater.</title>
        <authorList>
            <person name="Choi A."/>
        </authorList>
    </citation>
    <scope>NUCLEOTIDE SEQUENCE [LARGE SCALE GENOMIC DNA]</scope>
    <source>
        <strain evidence="3 4">HZ-65</strain>
    </source>
</reference>
<accession>A0A290QGA4</accession>
<dbReference type="EMBL" id="CP023344">
    <property type="protein sequence ID" value="ATC64358.1"/>
    <property type="molecule type" value="Genomic_DNA"/>
</dbReference>
<dbReference type="KEGG" id="vbh:CMV30_10550"/>
<evidence type="ECO:0000313" key="4">
    <source>
        <dbReference type="Proteomes" id="UP000217265"/>
    </source>
</evidence>
<feature type="transmembrane region" description="Helical" evidence="1">
    <location>
        <begin position="170"/>
        <end position="189"/>
    </location>
</feature>
<feature type="transmembrane region" description="Helical" evidence="1">
    <location>
        <begin position="62"/>
        <end position="83"/>
    </location>
</feature>
<feature type="transmembrane region" description="Helical" evidence="1">
    <location>
        <begin position="20"/>
        <end position="42"/>
    </location>
</feature>
<name>A0A290QGA4_9BACT</name>
<keyword evidence="1" id="KW-0812">Transmembrane</keyword>
<feature type="transmembrane region" description="Helical" evidence="1">
    <location>
        <begin position="95"/>
        <end position="115"/>
    </location>
</feature>
<evidence type="ECO:0000313" key="3">
    <source>
        <dbReference type="EMBL" id="ATC64358.1"/>
    </source>
</evidence>
<keyword evidence="1" id="KW-1133">Transmembrane helix</keyword>
<protein>
    <recommendedName>
        <fullName evidence="2">Phosphatidic acid phosphatase type 2/haloperoxidase domain-containing protein</fullName>
    </recommendedName>
</protein>
<gene>
    <name evidence="3" type="ORF">CMV30_10550</name>
</gene>
<dbReference type="AlphaFoldDB" id="A0A290QGA4"/>
<evidence type="ECO:0000259" key="2">
    <source>
        <dbReference type="Pfam" id="PF01569"/>
    </source>
</evidence>
<dbReference type="OrthoDB" id="9790723at2"/>
<feature type="transmembrane region" description="Helical" evidence="1">
    <location>
        <begin position="195"/>
        <end position="216"/>
    </location>
</feature>
<dbReference type="Pfam" id="PF01569">
    <property type="entry name" value="PAP2"/>
    <property type="match status" value="1"/>
</dbReference>
<proteinExistence type="predicted"/>
<sequence length="224" mass="24618">MPADSREKTSAPRELLSRMIAHPVLKTVGITAFITIFFLGYFELLESPRFPVTVMPLTALDHAIAFAPFSLPIYLSLWVYVCFPPIALRTRRELVAYGWESAAVALIGLGIFLFWPTVIPSPGIDWTQYPNFQFLKSVDAAGNACPSLHVAFAVFSAIRAGRIFRSLSAPLIVHLLNWLWCLAIIYSTLATRQHVALDAAAGAVLGTLGGLFPFAARVRMPGTR</sequence>
<feature type="domain" description="Phosphatidic acid phosphatase type 2/haloperoxidase" evidence="2">
    <location>
        <begin position="108"/>
        <end position="212"/>
    </location>
</feature>